<feature type="domain" description="Dilute" evidence="1">
    <location>
        <begin position="1"/>
        <end position="92"/>
    </location>
</feature>
<evidence type="ECO:0000313" key="3">
    <source>
        <dbReference type="Proteomes" id="UP000078284"/>
    </source>
</evidence>
<dbReference type="PROSITE" id="PS51126">
    <property type="entry name" value="DILUTE"/>
    <property type="match status" value="1"/>
</dbReference>
<reference evidence="3" key="1">
    <citation type="journal article" date="2016" name="Proc. Natl. Acad. Sci. U.S.A.">
        <title>Chromosome-level assembly of Arabidopsis thaliana Ler reveals the extent of translocation and inversion polymorphisms.</title>
        <authorList>
            <person name="Zapata L."/>
            <person name="Ding J."/>
            <person name="Willing E.M."/>
            <person name="Hartwig B."/>
            <person name="Bezdan D."/>
            <person name="Jiao W.B."/>
            <person name="Patel V."/>
            <person name="Velikkakam James G."/>
            <person name="Koornneef M."/>
            <person name="Ossowski S."/>
            <person name="Schneeberger K."/>
        </authorList>
    </citation>
    <scope>NUCLEOTIDE SEQUENCE [LARGE SCALE GENOMIC DNA]</scope>
    <source>
        <strain evidence="3">cv. Landsberg erecta</strain>
    </source>
</reference>
<dbReference type="Proteomes" id="UP000078284">
    <property type="component" value="Chromosome 2"/>
</dbReference>
<name>A0A178VW00_ARATH</name>
<dbReference type="PANTHER" id="PTHR16027">
    <property type="entry name" value="DILUTE DOMAIN-CONTAINING PROTEIN YPR089W"/>
    <property type="match status" value="1"/>
</dbReference>
<dbReference type="EMBL" id="LUHQ01000002">
    <property type="protein sequence ID" value="OAP10539.1"/>
    <property type="molecule type" value="Genomic_DNA"/>
</dbReference>
<comment type="caution">
    <text evidence="2">The sequence shown here is derived from an EMBL/GenBank/DDBJ whole genome shotgun (WGS) entry which is preliminary data.</text>
</comment>
<dbReference type="InterPro" id="IPR052072">
    <property type="entry name" value="Vascular_dev_regulator"/>
</dbReference>
<sequence length="147" mass="17100">MGLHELEQWCLKADDEATRSPWDELQHIRQAVMFLVSHQKTQKSLDEIAKEICPVLSIPQVYRIGTMFWDDKYGTQGLSPEVINQMRKLMTEDSANMTYPSFLLDVDSRYAKNKILAFFSVSLPNYSQCMFQHSFLSGRCFAILPRR</sequence>
<dbReference type="AlphaFoldDB" id="A0A178VW00"/>
<organism evidence="2 3">
    <name type="scientific">Arabidopsis thaliana</name>
    <name type="common">Mouse-ear cress</name>
    <dbReference type="NCBI Taxonomy" id="3702"/>
    <lineage>
        <taxon>Eukaryota</taxon>
        <taxon>Viridiplantae</taxon>
        <taxon>Streptophyta</taxon>
        <taxon>Embryophyta</taxon>
        <taxon>Tracheophyta</taxon>
        <taxon>Spermatophyta</taxon>
        <taxon>Magnoliopsida</taxon>
        <taxon>eudicotyledons</taxon>
        <taxon>Gunneridae</taxon>
        <taxon>Pentapetalae</taxon>
        <taxon>rosids</taxon>
        <taxon>malvids</taxon>
        <taxon>Brassicales</taxon>
        <taxon>Brassicaceae</taxon>
        <taxon>Camelineae</taxon>
        <taxon>Arabidopsis</taxon>
    </lineage>
</organism>
<evidence type="ECO:0000313" key="2">
    <source>
        <dbReference type="EMBL" id="OAP10539.1"/>
    </source>
</evidence>
<evidence type="ECO:0000259" key="1">
    <source>
        <dbReference type="PROSITE" id="PS51126"/>
    </source>
</evidence>
<dbReference type="PANTHER" id="PTHR16027:SF6">
    <property type="entry name" value="DILUTE DOMAIN-CONTAINING PROTEIN"/>
    <property type="match status" value="1"/>
</dbReference>
<dbReference type="Pfam" id="PF01843">
    <property type="entry name" value="DIL"/>
    <property type="match status" value="1"/>
</dbReference>
<protein>
    <recommendedName>
        <fullName evidence="1">Dilute domain-containing protein</fullName>
    </recommendedName>
</protein>
<gene>
    <name evidence="2" type="ordered locus">AXX17_At2g28140</name>
</gene>
<dbReference type="SMART" id="SM01132">
    <property type="entry name" value="DIL"/>
    <property type="match status" value="1"/>
</dbReference>
<accession>A0A178VW00</accession>
<dbReference type="InterPro" id="IPR002710">
    <property type="entry name" value="Dilute_dom"/>
</dbReference>
<proteinExistence type="predicted"/>